<evidence type="ECO:0000256" key="4">
    <source>
        <dbReference type="ARBA" id="ARBA00023140"/>
    </source>
</evidence>
<dbReference type="GO" id="GO:0047372">
    <property type="term" value="F:monoacylglycerol lipase activity"/>
    <property type="evidence" value="ECO:0007669"/>
    <property type="project" value="TreeGrafter"/>
</dbReference>
<evidence type="ECO:0000256" key="1">
    <source>
        <dbReference type="ARBA" id="ARBA00004275"/>
    </source>
</evidence>
<dbReference type="Pfam" id="PF00561">
    <property type="entry name" value="Abhydrolase_1"/>
    <property type="match status" value="1"/>
</dbReference>
<dbReference type="GO" id="GO:0005777">
    <property type="term" value="C:peroxisome"/>
    <property type="evidence" value="ECO:0007669"/>
    <property type="project" value="UniProtKB-SubCell"/>
</dbReference>
<evidence type="ECO:0000313" key="7">
    <source>
        <dbReference type="Proteomes" id="UP000249757"/>
    </source>
</evidence>
<gene>
    <name evidence="6" type="ORF">Ptr86124_009212</name>
</gene>
<evidence type="ECO:0000256" key="3">
    <source>
        <dbReference type="ARBA" id="ARBA00023026"/>
    </source>
</evidence>
<dbReference type="PANTHER" id="PTHR43798">
    <property type="entry name" value="MONOACYLGLYCEROL LIPASE"/>
    <property type="match status" value="1"/>
</dbReference>
<dbReference type="GO" id="GO:0046464">
    <property type="term" value="P:acylglycerol catabolic process"/>
    <property type="evidence" value="ECO:0007669"/>
    <property type="project" value="TreeGrafter"/>
</dbReference>
<evidence type="ECO:0000259" key="5">
    <source>
        <dbReference type="Pfam" id="PF00561"/>
    </source>
</evidence>
<keyword evidence="3" id="KW-0843">Virulence</keyword>
<dbReference type="Proteomes" id="UP000249757">
    <property type="component" value="Unassembled WGS sequence"/>
</dbReference>
<protein>
    <submittedName>
        <fullName evidence="6">Alpha/beta hydrolase fold family protein</fullName>
    </submittedName>
</protein>
<reference evidence="7" key="1">
    <citation type="journal article" date="2022" name="Microb. Genom.">
        <title>A global pangenome for the wheat fungal pathogen Pyrenophora tritici-repentis and prediction of effector protein structural homology.</title>
        <authorList>
            <person name="Moolhuijzen P.M."/>
            <person name="See P.T."/>
            <person name="Shi G."/>
            <person name="Powell H.R."/>
            <person name="Cockram J."/>
            <person name="Jorgensen L.N."/>
            <person name="Benslimane H."/>
            <person name="Strelkov S.E."/>
            <person name="Turner J."/>
            <person name="Liu Z."/>
            <person name="Moffat C.S."/>
        </authorList>
    </citation>
    <scope>NUCLEOTIDE SEQUENCE [LARGE SCALE GENOMIC DNA]</scope>
</reference>
<dbReference type="PANTHER" id="PTHR43798:SF33">
    <property type="entry name" value="HYDROLASE, PUTATIVE (AFU_ORTHOLOGUE AFUA_2G14860)-RELATED"/>
    <property type="match status" value="1"/>
</dbReference>
<accession>A0A2W1DH58</accession>
<proteinExistence type="inferred from homology"/>
<dbReference type="InterPro" id="IPR029058">
    <property type="entry name" value="AB_hydrolase_fold"/>
</dbReference>
<organism evidence="6 7">
    <name type="scientific">Pyrenophora tritici-repentis</name>
    <dbReference type="NCBI Taxonomy" id="45151"/>
    <lineage>
        <taxon>Eukaryota</taxon>
        <taxon>Fungi</taxon>
        <taxon>Dikarya</taxon>
        <taxon>Ascomycota</taxon>
        <taxon>Pezizomycotina</taxon>
        <taxon>Dothideomycetes</taxon>
        <taxon>Pleosporomycetidae</taxon>
        <taxon>Pleosporales</taxon>
        <taxon>Pleosporineae</taxon>
        <taxon>Pleosporaceae</taxon>
        <taxon>Pyrenophora</taxon>
    </lineage>
</organism>
<dbReference type="SUPFAM" id="SSF53474">
    <property type="entry name" value="alpha/beta-Hydrolases"/>
    <property type="match status" value="1"/>
</dbReference>
<dbReference type="InterPro" id="IPR050266">
    <property type="entry name" value="AB_hydrolase_sf"/>
</dbReference>
<dbReference type="PRINTS" id="PR00412">
    <property type="entry name" value="EPOXHYDRLASE"/>
</dbReference>
<dbReference type="OMA" id="EHWTYWD"/>
<comment type="subcellular location">
    <subcellularLocation>
        <location evidence="1">Peroxisome</location>
    </subcellularLocation>
</comment>
<dbReference type="OrthoDB" id="19657at2759"/>
<comment type="similarity">
    <text evidence="2">Belongs to the AB hydrolase superfamily. AKT2 hydrolase family.</text>
</comment>
<dbReference type="EMBL" id="NRDI02000013">
    <property type="protein sequence ID" value="KAI1511568.1"/>
    <property type="molecule type" value="Genomic_DNA"/>
</dbReference>
<evidence type="ECO:0000256" key="2">
    <source>
        <dbReference type="ARBA" id="ARBA00005668"/>
    </source>
</evidence>
<evidence type="ECO:0000313" key="6">
    <source>
        <dbReference type="EMBL" id="KAI1511568.1"/>
    </source>
</evidence>
<sequence>MPPTSIIHVPHLGGITASYRLSQPYNAKLPTLVLINSFTTSSALYDNAFSTPALTSTMNLLAIELLGHGGTRAHKTDNWTYWDTAIMNLQVMEKLGVERAFVLGTSQGGWVTVRMALLGGDKIQGIIPLGTSLDSESPRSRDLGCWHAVEPLAERITGEFGPSAAGDGFAPSKDFVDFLVDVGFGKACPEDVRRFWEQEIKRNYQGEEGRKRIRMAAINLRDRDGLHLRLEDVRCPVLWLHGTDDAVYSVANAKEEIQLFTNSPEARLEVIQGGQHFLSASNPKEVNEHVVAFVNKYNKAGPLL</sequence>
<keyword evidence="4" id="KW-0576">Peroxisome</keyword>
<dbReference type="Gene3D" id="3.40.50.1820">
    <property type="entry name" value="alpha/beta hydrolase"/>
    <property type="match status" value="1"/>
</dbReference>
<feature type="domain" description="AB hydrolase-1" evidence="5">
    <location>
        <begin position="30"/>
        <end position="281"/>
    </location>
</feature>
<keyword evidence="6" id="KW-0378">Hydrolase</keyword>
<keyword evidence="7" id="KW-1185">Reference proteome</keyword>
<dbReference type="InterPro" id="IPR000073">
    <property type="entry name" value="AB_hydrolase_1"/>
</dbReference>
<comment type="caution">
    <text evidence="6">The sequence shown here is derived from an EMBL/GenBank/DDBJ whole genome shotgun (WGS) entry which is preliminary data.</text>
</comment>
<dbReference type="GO" id="GO:0016020">
    <property type="term" value="C:membrane"/>
    <property type="evidence" value="ECO:0007669"/>
    <property type="project" value="TreeGrafter"/>
</dbReference>
<name>A0A2W1DH58_9PLEO</name>
<dbReference type="InterPro" id="IPR000639">
    <property type="entry name" value="Epox_hydrolase-like"/>
</dbReference>
<dbReference type="AlphaFoldDB" id="A0A2W1DH58"/>